<dbReference type="GO" id="GO:0004335">
    <property type="term" value="F:galactokinase activity"/>
    <property type="evidence" value="ECO:0007669"/>
    <property type="project" value="InterPro"/>
</dbReference>
<dbReference type="InterPro" id="IPR019539">
    <property type="entry name" value="GalKase_N"/>
</dbReference>
<organism evidence="7 8">
    <name type="scientific">Folsomia candida</name>
    <name type="common">Springtail</name>
    <dbReference type="NCBI Taxonomy" id="158441"/>
    <lineage>
        <taxon>Eukaryota</taxon>
        <taxon>Metazoa</taxon>
        <taxon>Ecdysozoa</taxon>
        <taxon>Arthropoda</taxon>
        <taxon>Hexapoda</taxon>
        <taxon>Collembola</taxon>
        <taxon>Entomobryomorpha</taxon>
        <taxon>Isotomoidea</taxon>
        <taxon>Isotomidae</taxon>
        <taxon>Proisotominae</taxon>
        <taxon>Folsomia</taxon>
    </lineage>
</organism>
<dbReference type="PANTHER" id="PTHR10457:SF7">
    <property type="entry name" value="GALACTOKINASE-RELATED"/>
    <property type="match status" value="1"/>
</dbReference>
<keyword evidence="2" id="KW-0547">Nucleotide-binding</keyword>
<dbReference type="Gene3D" id="3.30.230.10">
    <property type="match status" value="1"/>
</dbReference>
<dbReference type="InterPro" id="IPR019741">
    <property type="entry name" value="Galactokinase_CS"/>
</dbReference>
<feature type="domain" description="GHMP kinase C-terminal" evidence="5">
    <location>
        <begin position="375"/>
        <end position="447"/>
    </location>
</feature>
<comment type="similarity">
    <text evidence="1">Belongs to the GHMP kinase family. GalK subfamily.</text>
</comment>
<feature type="domain" description="Galactokinase N-terminal" evidence="6">
    <location>
        <begin position="32"/>
        <end position="72"/>
    </location>
</feature>
<dbReference type="STRING" id="158441.A0A226DJ23"/>
<keyword evidence="8" id="KW-1185">Reference proteome</keyword>
<sequence length="472" mass="50279">MPGELKDAVPVVPLHEWKGAAGRLSKLGGSTGRPDFVVRVPGRVNLIGEHVDYCGYGVFPMAIEQDVFVAVRLVQSGRGSGPPRLILTNTATDQYPPFSCAIKDVREHLSLRRPGESPPWHLYYLCGVLGVLESLGLEGKLEGDTSFEVVVDGRVPPRAGLSSSSALVCAAALTTLVANKGDMTRSDLASLCAQSERHIGTQGGGMDQAIAFLATAGTAQRIEFLPTLSGEKVTLPPSAVFVIANSLVEANKAASDGYNVRVAECRLATWVLAKALGVADFLSLEKVKELQVALGVSLDEMVALVEKHVRKEAYSAAEIAAVLCLPVATLAEKPLMNRIPLENLKLKLYHRITHVLKEAARVAEFHTACCSPSVDLARLGGLMNASHTSLRDLYECSHPRLDELVGLAQGMAYGARLTGAGWGGCMVALCDEGQLAPFLEGLKNKYYSSEGDEGIQKHVFVTQPGAGASILE</sequence>
<protein>
    <submittedName>
        <fullName evidence="7">N-acetylgalactosamine kinase</fullName>
    </submittedName>
</protein>
<dbReference type="Pfam" id="PF10509">
    <property type="entry name" value="GalKase_gal_bdg"/>
    <property type="match status" value="1"/>
</dbReference>
<dbReference type="InterPro" id="IPR000705">
    <property type="entry name" value="Galactokinase"/>
</dbReference>
<dbReference type="GO" id="GO:0005524">
    <property type="term" value="F:ATP binding"/>
    <property type="evidence" value="ECO:0007669"/>
    <property type="project" value="UniProtKB-KW"/>
</dbReference>
<name>A0A226DJ23_FOLCA</name>
<keyword evidence="7" id="KW-0418">Kinase</keyword>
<evidence type="ECO:0000313" key="7">
    <source>
        <dbReference type="EMBL" id="OXA44186.1"/>
    </source>
</evidence>
<dbReference type="PIRSF" id="PIRSF000530">
    <property type="entry name" value="Galactokinase"/>
    <property type="match status" value="1"/>
</dbReference>
<dbReference type="NCBIfam" id="TIGR00131">
    <property type="entry name" value="gal_kin"/>
    <property type="match status" value="1"/>
</dbReference>
<dbReference type="InterPro" id="IPR006204">
    <property type="entry name" value="GHMP_kinase_N_dom"/>
</dbReference>
<dbReference type="OrthoDB" id="187738at2759"/>
<dbReference type="Gene3D" id="1.20.1440.340">
    <property type="match status" value="1"/>
</dbReference>
<dbReference type="PANTHER" id="PTHR10457">
    <property type="entry name" value="MEVALONATE KINASE/GALACTOKINASE"/>
    <property type="match status" value="1"/>
</dbReference>
<keyword evidence="3" id="KW-0067">ATP-binding</keyword>
<dbReference type="AlphaFoldDB" id="A0A226DJ23"/>
<proteinExistence type="inferred from homology"/>
<dbReference type="PRINTS" id="PR00473">
    <property type="entry name" value="GALCTOKINASE"/>
</dbReference>
<dbReference type="SUPFAM" id="SSF55060">
    <property type="entry name" value="GHMP Kinase, C-terminal domain"/>
    <property type="match status" value="1"/>
</dbReference>
<reference evidence="7 8" key="1">
    <citation type="submission" date="2015-12" db="EMBL/GenBank/DDBJ databases">
        <title>The genome of Folsomia candida.</title>
        <authorList>
            <person name="Faddeeva A."/>
            <person name="Derks M.F."/>
            <person name="Anvar Y."/>
            <person name="Smit S."/>
            <person name="Van Straalen N."/>
            <person name="Roelofs D."/>
        </authorList>
    </citation>
    <scope>NUCLEOTIDE SEQUENCE [LARGE SCALE GENOMIC DNA]</scope>
    <source>
        <strain evidence="7 8">VU population</strain>
        <tissue evidence="7">Whole body</tissue>
    </source>
</reference>
<comment type="caution">
    <text evidence="7">The sequence shown here is derived from an EMBL/GenBank/DDBJ whole genome shotgun (WGS) entry which is preliminary data.</text>
</comment>
<dbReference type="GO" id="GO:0006012">
    <property type="term" value="P:galactose metabolic process"/>
    <property type="evidence" value="ECO:0007669"/>
    <property type="project" value="InterPro"/>
</dbReference>
<feature type="domain" description="GHMP kinase N-terminal" evidence="4">
    <location>
        <begin position="140"/>
        <end position="213"/>
    </location>
</feature>
<dbReference type="Pfam" id="PF00288">
    <property type="entry name" value="GHMP_kinases_N"/>
    <property type="match status" value="1"/>
</dbReference>
<dbReference type="Proteomes" id="UP000198287">
    <property type="component" value="Unassembled WGS sequence"/>
</dbReference>
<evidence type="ECO:0000313" key="8">
    <source>
        <dbReference type="Proteomes" id="UP000198287"/>
    </source>
</evidence>
<evidence type="ECO:0000259" key="6">
    <source>
        <dbReference type="Pfam" id="PF10509"/>
    </source>
</evidence>
<evidence type="ECO:0000256" key="1">
    <source>
        <dbReference type="ARBA" id="ARBA00006566"/>
    </source>
</evidence>
<dbReference type="Pfam" id="PF08544">
    <property type="entry name" value="GHMP_kinases_C"/>
    <property type="match status" value="1"/>
</dbReference>
<dbReference type="GO" id="GO:0005829">
    <property type="term" value="C:cytosol"/>
    <property type="evidence" value="ECO:0007669"/>
    <property type="project" value="TreeGrafter"/>
</dbReference>
<gene>
    <name evidence="7" type="ORF">Fcan01_21091</name>
</gene>
<evidence type="ECO:0000256" key="2">
    <source>
        <dbReference type="ARBA" id="ARBA00022741"/>
    </source>
</evidence>
<evidence type="ECO:0000259" key="5">
    <source>
        <dbReference type="Pfam" id="PF08544"/>
    </source>
</evidence>
<dbReference type="InterPro" id="IPR006206">
    <property type="entry name" value="Mevalonate/galactokinase"/>
</dbReference>
<dbReference type="InterPro" id="IPR013750">
    <property type="entry name" value="GHMP_kinase_C_dom"/>
</dbReference>
<dbReference type="InterPro" id="IPR014721">
    <property type="entry name" value="Ribsml_uS5_D2-typ_fold_subgr"/>
</dbReference>
<accession>A0A226DJ23</accession>
<evidence type="ECO:0000256" key="3">
    <source>
        <dbReference type="ARBA" id="ARBA00022840"/>
    </source>
</evidence>
<dbReference type="PROSITE" id="PS00106">
    <property type="entry name" value="GALACTOKINASE"/>
    <property type="match status" value="1"/>
</dbReference>
<dbReference type="EMBL" id="LNIX01000020">
    <property type="protein sequence ID" value="OXA44186.1"/>
    <property type="molecule type" value="Genomic_DNA"/>
</dbReference>
<dbReference type="InterPro" id="IPR020568">
    <property type="entry name" value="Ribosomal_Su5_D2-typ_SF"/>
</dbReference>
<dbReference type="SUPFAM" id="SSF54211">
    <property type="entry name" value="Ribosomal protein S5 domain 2-like"/>
    <property type="match status" value="1"/>
</dbReference>
<dbReference type="Gene3D" id="3.30.70.3170">
    <property type="match status" value="1"/>
</dbReference>
<dbReference type="InterPro" id="IPR036554">
    <property type="entry name" value="GHMP_kinase_C_sf"/>
</dbReference>
<keyword evidence="7" id="KW-0808">Transferase</keyword>
<dbReference type="OMA" id="GFHDTYF"/>
<evidence type="ECO:0000259" key="4">
    <source>
        <dbReference type="Pfam" id="PF00288"/>
    </source>
</evidence>
<dbReference type="PRINTS" id="PR00959">
    <property type="entry name" value="MEVGALKINASE"/>
</dbReference>